<dbReference type="AlphaFoldDB" id="A0A0F9AM11"/>
<comment type="caution">
    <text evidence="1">The sequence shown here is derived from an EMBL/GenBank/DDBJ whole genome shotgun (WGS) entry which is preliminary data.</text>
</comment>
<name>A0A0F9AM11_9ZZZZ</name>
<dbReference type="EMBL" id="LAZR01042067">
    <property type="protein sequence ID" value="KKL10425.1"/>
    <property type="molecule type" value="Genomic_DNA"/>
</dbReference>
<sequence>MVDFNACENNYGTVVNGTMDSLRLKAKCMYIVPITQTNVVMAT</sequence>
<evidence type="ECO:0000313" key="1">
    <source>
        <dbReference type="EMBL" id="KKL10425.1"/>
    </source>
</evidence>
<accession>A0A0F9AM11</accession>
<proteinExistence type="predicted"/>
<organism evidence="1">
    <name type="scientific">marine sediment metagenome</name>
    <dbReference type="NCBI Taxonomy" id="412755"/>
    <lineage>
        <taxon>unclassified sequences</taxon>
        <taxon>metagenomes</taxon>
        <taxon>ecological metagenomes</taxon>
    </lineage>
</organism>
<gene>
    <name evidence="1" type="ORF">LCGC14_2555970</name>
</gene>
<reference evidence="1" key="1">
    <citation type="journal article" date="2015" name="Nature">
        <title>Complex archaea that bridge the gap between prokaryotes and eukaryotes.</title>
        <authorList>
            <person name="Spang A."/>
            <person name="Saw J.H."/>
            <person name="Jorgensen S.L."/>
            <person name="Zaremba-Niedzwiedzka K."/>
            <person name="Martijn J."/>
            <person name="Lind A.E."/>
            <person name="van Eijk R."/>
            <person name="Schleper C."/>
            <person name="Guy L."/>
            <person name="Ettema T.J."/>
        </authorList>
    </citation>
    <scope>NUCLEOTIDE SEQUENCE</scope>
</reference>
<protein>
    <submittedName>
        <fullName evidence="1">Uncharacterized protein</fullName>
    </submittedName>
</protein>
<feature type="non-terminal residue" evidence="1">
    <location>
        <position position="43"/>
    </location>
</feature>